<dbReference type="Proteomes" id="UP000824140">
    <property type="component" value="Unassembled WGS sequence"/>
</dbReference>
<dbReference type="AlphaFoldDB" id="A0A9D1G1L7"/>
<dbReference type="CDD" id="cd06261">
    <property type="entry name" value="TM_PBP2"/>
    <property type="match status" value="1"/>
</dbReference>
<dbReference type="EMBL" id="DVJN01000144">
    <property type="protein sequence ID" value="HIS92795.1"/>
    <property type="molecule type" value="Genomic_DNA"/>
</dbReference>
<name>A0A9D1G1L7_9FIRM</name>
<reference evidence="9" key="2">
    <citation type="journal article" date="2021" name="PeerJ">
        <title>Extensive microbial diversity within the chicken gut microbiome revealed by metagenomics and culture.</title>
        <authorList>
            <person name="Gilroy R."/>
            <person name="Ravi A."/>
            <person name="Getino M."/>
            <person name="Pursley I."/>
            <person name="Horton D.L."/>
            <person name="Alikhan N.F."/>
            <person name="Baker D."/>
            <person name="Gharbi K."/>
            <person name="Hall N."/>
            <person name="Watson M."/>
            <person name="Adriaenssens E.M."/>
            <person name="Foster-Nyarko E."/>
            <person name="Jarju S."/>
            <person name="Secka A."/>
            <person name="Antonio M."/>
            <person name="Oren A."/>
            <person name="Chaudhuri R.R."/>
            <person name="La Ragione R."/>
            <person name="Hildebrand F."/>
            <person name="Pallen M.J."/>
        </authorList>
    </citation>
    <scope>NUCLEOTIDE SEQUENCE</scope>
    <source>
        <strain evidence="9">13766</strain>
    </source>
</reference>
<feature type="domain" description="ABC transmembrane type-1" evidence="8">
    <location>
        <begin position="79"/>
        <end position="288"/>
    </location>
</feature>
<keyword evidence="5 7" id="KW-1133">Transmembrane helix</keyword>
<organism evidence="9 10">
    <name type="scientific">Candidatus Alectryocaccomicrobium excrementavium</name>
    <dbReference type="NCBI Taxonomy" id="2840668"/>
    <lineage>
        <taxon>Bacteria</taxon>
        <taxon>Bacillati</taxon>
        <taxon>Bacillota</taxon>
        <taxon>Clostridia</taxon>
        <taxon>Candidatus Alectryocaccomicrobium</taxon>
    </lineage>
</organism>
<dbReference type="InterPro" id="IPR000515">
    <property type="entry name" value="MetI-like"/>
</dbReference>
<evidence type="ECO:0000256" key="1">
    <source>
        <dbReference type="ARBA" id="ARBA00004651"/>
    </source>
</evidence>
<sequence length="298" mass="33414">MKRRSKNATWYSKGDIAFLAVDILLLSVLFIVVLYPLLFVLASSFSGGSVLTGLSLIPRQVSYEGYKAVFEYSYVWSGYWNSIVYTALGTAIAMVVTILCAYPLSRADFRFGRYAMGLCVFTMYFSGGLIPTYIWIKNMGILNSMWAIVLPGALSAYNMIVMRTYFSTQIPKELRESAQIDGCGEWRYLAQIVLPLSGAVMAVVALYYAVARWNAYFDSMIYLQDRALLPLQNILREVMIVNTSNMLYSDVDAQAAAEQRAELVKYSMIVIASAPMMILYPFVQKFFVKGVMLGSVKG</sequence>
<dbReference type="GO" id="GO:0055085">
    <property type="term" value="P:transmembrane transport"/>
    <property type="evidence" value="ECO:0007669"/>
    <property type="project" value="InterPro"/>
</dbReference>
<accession>A0A9D1G1L7</accession>
<gene>
    <name evidence="9" type="ORF">IAA84_07225</name>
</gene>
<evidence type="ECO:0000256" key="4">
    <source>
        <dbReference type="ARBA" id="ARBA00022692"/>
    </source>
</evidence>
<feature type="transmembrane region" description="Helical" evidence="7">
    <location>
        <begin position="114"/>
        <end position="136"/>
    </location>
</feature>
<dbReference type="SUPFAM" id="SSF161098">
    <property type="entry name" value="MetI-like"/>
    <property type="match status" value="1"/>
</dbReference>
<evidence type="ECO:0000256" key="2">
    <source>
        <dbReference type="ARBA" id="ARBA00022448"/>
    </source>
</evidence>
<evidence type="ECO:0000256" key="5">
    <source>
        <dbReference type="ARBA" id="ARBA00022989"/>
    </source>
</evidence>
<reference evidence="9" key="1">
    <citation type="submission" date="2020-10" db="EMBL/GenBank/DDBJ databases">
        <authorList>
            <person name="Gilroy R."/>
        </authorList>
    </citation>
    <scope>NUCLEOTIDE SEQUENCE</scope>
    <source>
        <strain evidence="9">13766</strain>
    </source>
</reference>
<evidence type="ECO:0000259" key="8">
    <source>
        <dbReference type="PROSITE" id="PS50928"/>
    </source>
</evidence>
<keyword evidence="6 7" id="KW-0472">Membrane</keyword>
<evidence type="ECO:0000313" key="10">
    <source>
        <dbReference type="Proteomes" id="UP000824140"/>
    </source>
</evidence>
<proteinExistence type="predicted"/>
<comment type="caution">
    <text evidence="9">The sequence shown here is derived from an EMBL/GenBank/DDBJ whole genome shotgun (WGS) entry which is preliminary data.</text>
</comment>
<evidence type="ECO:0000313" key="9">
    <source>
        <dbReference type="EMBL" id="HIS92795.1"/>
    </source>
</evidence>
<keyword evidence="2" id="KW-0813">Transport</keyword>
<feature type="transmembrane region" description="Helical" evidence="7">
    <location>
        <begin position="186"/>
        <end position="210"/>
    </location>
</feature>
<dbReference type="PANTHER" id="PTHR43744:SF9">
    <property type="entry name" value="POLYGALACTURONAN_RHAMNOGALACTURONAN TRANSPORT SYSTEM PERMEASE PROTEIN YTCP"/>
    <property type="match status" value="1"/>
</dbReference>
<feature type="transmembrane region" description="Helical" evidence="7">
    <location>
        <begin position="16"/>
        <end position="42"/>
    </location>
</feature>
<evidence type="ECO:0000256" key="6">
    <source>
        <dbReference type="ARBA" id="ARBA00023136"/>
    </source>
</evidence>
<evidence type="ECO:0000256" key="7">
    <source>
        <dbReference type="SAM" id="Phobius"/>
    </source>
</evidence>
<keyword evidence="3" id="KW-1003">Cell membrane</keyword>
<comment type="subcellular location">
    <subcellularLocation>
        <location evidence="1">Cell membrane</location>
        <topology evidence="1">Multi-pass membrane protein</topology>
    </subcellularLocation>
</comment>
<dbReference type="Gene3D" id="1.10.3720.10">
    <property type="entry name" value="MetI-like"/>
    <property type="match status" value="1"/>
</dbReference>
<keyword evidence="4 7" id="KW-0812">Transmembrane</keyword>
<dbReference type="GO" id="GO:0005886">
    <property type="term" value="C:plasma membrane"/>
    <property type="evidence" value="ECO:0007669"/>
    <property type="project" value="UniProtKB-SubCell"/>
</dbReference>
<feature type="transmembrane region" description="Helical" evidence="7">
    <location>
        <begin position="148"/>
        <end position="166"/>
    </location>
</feature>
<dbReference type="PANTHER" id="PTHR43744">
    <property type="entry name" value="ABC TRANSPORTER PERMEASE PROTEIN MG189-RELATED-RELATED"/>
    <property type="match status" value="1"/>
</dbReference>
<dbReference type="PROSITE" id="PS50928">
    <property type="entry name" value="ABC_TM1"/>
    <property type="match status" value="1"/>
</dbReference>
<feature type="transmembrane region" description="Helical" evidence="7">
    <location>
        <begin position="263"/>
        <end position="283"/>
    </location>
</feature>
<evidence type="ECO:0000256" key="3">
    <source>
        <dbReference type="ARBA" id="ARBA00022475"/>
    </source>
</evidence>
<protein>
    <submittedName>
        <fullName evidence="9">Carbohydrate ABC transporter permease</fullName>
    </submittedName>
</protein>
<dbReference type="InterPro" id="IPR035906">
    <property type="entry name" value="MetI-like_sf"/>
</dbReference>
<feature type="transmembrane region" description="Helical" evidence="7">
    <location>
        <begin position="83"/>
        <end position="102"/>
    </location>
</feature>